<keyword evidence="5" id="KW-0010">Activator</keyword>
<evidence type="ECO:0000256" key="7">
    <source>
        <dbReference type="ARBA" id="ARBA00074218"/>
    </source>
</evidence>
<evidence type="ECO:0000313" key="9">
    <source>
        <dbReference type="EMBL" id="MBB2967158.1"/>
    </source>
</evidence>
<dbReference type="FunFam" id="1.10.10.10:FF:000456">
    <property type="entry name" value="LysR family transcriptional regulator ArgP"/>
    <property type="match status" value="1"/>
</dbReference>
<comment type="similarity">
    <text evidence="1">Belongs to the LysR transcriptional regulatory family.</text>
</comment>
<sequence length="296" mass="31501">MMDANAEQLKTLAAVIDHGTFERAAVVLHVTPSAVSQRVKALEEQTGRVLVRRTKPIEPTEAGRVLLRLARQVALLEAEAAAELDAAGGAATTIPLVVNADSLATWVLPALASLPDLVFDLTLDDQEHTLDRLRDGTAMAAIGSDPDAVQGCTVSSLGAMVYRPVASPAFVERWAPEGWTPEAAAVAPMLVFDRKDALQDRYLARFAPTARPPRQYVPASTEFVRAAELGLGWGMLPDLQTAGHLAAGRLTVLDDGGEEAVALHWHQWSMRSAALTAVADAIAARAAAELRPPSRS</sequence>
<dbReference type="PANTHER" id="PTHR30579">
    <property type="entry name" value="TRANSCRIPTIONAL REGULATOR"/>
    <property type="match status" value="1"/>
</dbReference>
<proteinExistence type="inferred from homology"/>
<dbReference type="GO" id="GO:0003677">
    <property type="term" value="F:DNA binding"/>
    <property type="evidence" value="ECO:0007669"/>
    <property type="project" value="UniProtKB-KW"/>
</dbReference>
<evidence type="ECO:0000259" key="8">
    <source>
        <dbReference type="PROSITE" id="PS50931"/>
    </source>
</evidence>
<dbReference type="PANTHER" id="PTHR30579:SF2">
    <property type="entry name" value="HTH-TYPE TRANSCRIPTIONAL REGULATOR ARGP"/>
    <property type="match status" value="1"/>
</dbReference>
<dbReference type="Gene3D" id="3.40.190.290">
    <property type="match status" value="1"/>
</dbReference>
<dbReference type="PROSITE" id="PS50931">
    <property type="entry name" value="HTH_LYSR"/>
    <property type="match status" value="1"/>
</dbReference>
<organism evidence="9 10">
    <name type="scientific">Leifsonia aquatica</name>
    <name type="common">Corynebacterium aquaticum</name>
    <dbReference type="NCBI Taxonomy" id="144185"/>
    <lineage>
        <taxon>Bacteria</taxon>
        <taxon>Bacillati</taxon>
        <taxon>Actinomycetota</taxon>
        <taxon>Actinomycetes</taxon>
        <taxon>Micrococcales</taxon>
        <taxon>Microbacteriaceae</taxon>
        <taxon>Leifsonia</taxon>
    </lineage>
</organism>
<comment type="caution">
    <text evidence="9">The sequence shown here is derived from an EMBL/GenBank/DDBJ whole genome shotgun (WGS) entry which is preliminary data.</text>
</comment>
<gene>
    <name evidence="9" type="ORF">FHX33_001890</name>
</gene>
<protein>
    <recommendedName>
        <fullName evidence="7">HTH-type transcriptional regulator LysG</fullName>
    </recommendedName>
</protein>
<evidence type="ECO:0000256" key="3">
    <source>
        <dbReference type="ARBA" id="ARBA00023015"/>
    </source>
</evidence>
<name>A0A7W4UWP8_LEIAQ</name>
<evidence type="ECO:0000256" key="1">
    <source>
        <dbReference type="ARBA" id="ARBA00009437"/>
    </source>
</evidence>
<dbReference type="InterPro" id="IPR005119">
    <property type="entry name" value="LysR_subst-bd"/>
</dbReference>
<dbReference type="SUPFAM" id="SSF46785">
    <property type="entry name" value="Winged helix' DNA-binding domain"/>
    <property type="match status" value="1"/>
</dbReference>
<dbReference type="NCBIfam" id="NF009888">
    <property type="entry name" value="PRK13348.1"/>
    <property type="match status" value="1"/>
</dbReference>
<evidence type="ECO:0000313" key="10">
    <source>
        <dbReference type="Proteomes" id="UP000538196"/>
    </source>
</evidence>
<dbReference type="InterPro" id="IPR017685">
    <property type="entry name" value="ArgP"/>
</dbReference>
<keyword evidence="10" id="KW-1185">Reference proteome</keyword>
<evidence type="ECO:0000256" key="4">
    <source>
        <dbReference type="ARBA" id="ARBA00023125"/>
    </source>
</evidence>
<dbReference type="RefSeq" id="WP_183428386.1">
    <property type="nucleotide sequence ID" value="NZ_JACHVP010000001.1"/>
</dbReference>
<feature type="domain" description="HTH lysR-type" evidence="8">
    <location>
        <begin position="1"/>
        <end position="60"/>
    </location>
</feature>
<accession>A0A7W4UWP8</accession>
<evidence type="ECO:0000256" key="2">
    <source>
        <dbReference type="ARBA" id="ARBA00022491"/>
    </source>
</evidence>
<dbReference type="Pfam" id="PF00126">
    <property type="entry name" value="HTH_1"/>
    <property type="match status" value="1"/>
</dbReference>
<dbReference type="InterPro" id="IPR036390">
    <property type="entry name" value="WH_DNA-bd_sf"/>
</dbReference>
<dbReference type="NCBIfam" id="TIGR03298">
    <property type="entry name" value="argP"/>
    <property type="match status" value="1"/>
</dbReference>
<dbReference type="Proteomes" id="UP000538196">
    <property type="component" value="Unassembled WGS sequence"/>
</dbReference>
<reference evidence="9 10" key="1">
    <citation type="submission" date="2020-08" db="EMBL/GenBank/DDBJ databases">
        <title>Sequencing the genomes of 1000 actinobacteria strains.</title>
        <authorList>
            <person name="Klenk H.-P."/>
        </authorList>
    </citation>
    <scope>NUCLEOTIDE SEQUENCE [LARGE SCALE GENOMIC DNA]</scope>
    <source>
        <strain evidence="9 10">DSM 20146</strain>
    </source>
</reference>
<keyword evidence="4" id="KW-0238">DNA-binding</keyword>
<dbReference type="NCBIfam" id="NF002964">
    <property type="entry name" value="PRK03635.1"/>
    <property type="match status" value="1"/>
</dbReference>
<dbReference type="InterPro" id="IPR036388">
    <property type="entry name" value="WH-like_DNA-bd_sf"/>
</dbReference>
<dbReference type="EMBL" id="JACHVP010000001">
    <property type="protein sequence ID" value="MBB2967158.1"/>
    <property type="molecule type" value="Genomic_DNA"/>
</dbReference>
<evidence type="ECO:0000256" key="6">
    <source>
        <dbReference type="ARBA" id="ARBA00023163"/>
    </source>
</evidence>
<keyword evidence="3" id="KW-0805">Transcription regulation</keyword>
<dbReference type="GO" id="GO:0003700">
    <property type="term" value="F:DNA-binding transcription factor activity"/>
    <property type="evidence" value="ECO:0007669"/>
    <property type="project" value="InterPro"/>
</dbReference>
<keyword evidence="6" id="KW-0804">Transcription</keyword>
<keyword evidence="2" id="KW-0678">Repressor</keyword>
<dbReference type="Pfam" id="PF03466">
    <property type="entry name" value="LysR_substrate"/>
    <property type="match status" value="1"/>
</dbReference>
<dbReference type="InterPro" id="IPR000847">
    <property type="entry name" value="LysR_HTH_N"/>
</dbReference>
<dbReference type="InterPro" id="IPR050176">
    <property type="entry name" value="LTTR"/>
</dbReference>
<dbReference type="Gene3D" id="1.10.10.10">
    <property type="entry name" value="Winged helix-like DNA-binding domain superfamily/Winged helix DNA-binding domain"/>
    <property type="match status" value="1"/>
</dbReference>
<dbReference type="SUPFAM" id="SSF53850">
    <property type="entry name" value="Periplasmic binding protein-like II"/>
    <property type="match status" value="1"/>
</dbReference>
<evidence type="ECO:0000256" key="5">
    <source>
        <dbReference type="ARBA" id="ARBA00023159"/>
    </source>
</evidence>
<dbReference type="AlphaFoldDB" id="A0A7W4UWP8"/>